<keyword evidence="2" id="KW-0067">ATP-binding</keyword>
<evidence type="ECO:0000313" key="5">
    <source>
        <dbReference type="Proteomes" id="UP001420932"/>
    </source>
</evidence>
<gene>
    <name evidence="4" type="ORF">Syun_012678</name>
</gene>
<dbReference type="GO" id="GO:0140662">
    <property type="term" value="F:ATP-dependent protein folding chaperone"/>
    <property type="evidence" value="ECO:0007669"/>
    <property type="project" value="InterPro"/>
</dbReference>
<dbReference type="InterPro" id="IPR013126">
    <property type="entry name" value="Hsp_70_fam"/>
</dbReference>
<evidence type="ECO:0000313" key="4">
    <source>
        <dbReference type="EMBL" id="KAK9143278.1"/>
    </source>
</evidence>
<reference evidence="4 5" key="1">
    <citation type="submission" date="2024-01" db="EMBL/GenBank/DDBJ databases">
        <title>Genome assemblies of Stephania.</title>
        <authorList>
            <person name="Yang L."/>
        </authorList>
    </citation>
    <scope>NUCLEOTIDE SEQUENCE [LARGE SCALE GENOMIC DNA]</scope>
    <source>
        <strain evidence="4">YNDBR</strain>
        <tissue evidence="4">Leaf</tissue>
    </source>
</reference>
<comment type="caution">
    <text evidence="4">The sequence shown here is derived from an EMBL/GenBank/DDBJ whole genome shotgun (WGS) entry which is preliminary data.</text>
</comment>
<proteinExistence type="predicted"/>
<dbReference type="AlphaFoldDB" id="A0AAP0JZU9"/>
<dbReference type="SUPFAM" id="SSF53067">
    <property type="entry name" value="Actin-like ATPase domain"/>
    <property type="match status" value="1"/>
</dbReference>
<dbReference type="Pfam" id="PF00012">
    <property type="entry name" value="HSP70"/>
    <property type="match status" value="1"/>
</dbReference>
<feature type="region of interest" description="Disordered" evidence="3">
    <location>
        <begin position="244"/>
        <end position="268"/>
    </location>
</feature>
<evidence type="ECO:0000256" key="1">
    <source>
        <dbReference type="ARBA" id="ARBA00022741"/>
    </source>
</evidence>
<dbReference type="InterPro" id="IPR043129">
    <property type="entry name" value="ATPase_NBD"/>
</dbReference>
<keyword evidence="1" id="KW-0547">Nucleotide-binding</keyword>
<dbReference type="FunFam" id="3.90.640.10:FF:000003">
    <property type="entry name" value="Molecular chaperone DnaK"/>
    <property type="match status" value="1"/>
</dbReference>
<dbReference type="Gene3D" id="3.90.640.10">
    <property type="entry name" value="Actin, Chain A, domain 4"/>
    <property type="match status" value="1"/>
</dbReference>
<dbReference type="GO" id="GO:0005524">
    <property type="term" value="F:ATP binding"/>
    <property type="evidence" value="ECO:0007669"/>
    <property type="project" value="UniProtKB-KW"/>
</dbReference>
<feature type="region of interest" description="Disordered" evidence="3">
    <location>
        <begin position="183"/>
        <end position="225"/>
    </location>
</feature>
<protein>
    <submittedName>
        <fullName evidence="4">Uncharacterized protein</fullName>
    </submittedName>
</protein>
<keyword evidence="5" id="KW-1185">Reference proteome</keyword>
<name>A0AAP0JZU9_9MAGN</name>
<sequence>MVCHADMDMDDREAMRRYNVMTTVRGHKSGMDESHVTIRRQASSSAPHLRLFEKAKMDLSSLTQTNISLPFITATADGPKHIETTITRAKFEELCSDLLDRLTLAMAGIVINLHLPIPIVLSCGLKIGLADNYFAQFRFMAGVSQILTETNYQIAMAVAYKTAKVMQDAFLLVTAVKKRIGGAEPEHRRRRITEASSVGGGARPEQRRRRIAKASSIGGTGGCGVGETRGRRAVLVASGGRNVGAAAKSDGTRGGGKDGRGKPCGGRRRTTISCRGGARLGCRWRALQRKDRVGESRSTSTMTVDDDGGGEACAAWGIVRRRRFMNLGLRRKGSRRMVCWFYPFRLATNIDT</sequence>
<evidence type="ECO:0000256" key="2">
    <source>
        <dbReference type="ARBA" id="ARBA00022840"/>
    </source>
</evidence>
<dbReference type="EMBL" id="JBBNAF010000005">
    <property type="protein sequence ID" value="KAK9143278.1"/>
    <property type="molecule type" value="Genomic_DNA"/>
</dbReference>
<evidence type="ECO:0000256" key="3">
    <source>
        <dbReference type="SAM" id="MobiDB-lite"/>
    </source>
</evidence>
<dbReference type="Proteomes" id="UP001420932">
    <property type="component" value="Unassembled WGS sequence"/>
</dbReference>
<accession>A0AAP0JZU9</accession>
<organism evidence="4 5">
    <name type="scientific">Stephania yunnanensis</name>
    <dbReference type="NCBI Taxonomy" id="152371"/>
    <lineage>
        <taxon>Eukaryota</taxon>
        <taxon>Viridiplantae</taxon>
        <taxon>Streptophyta</taxon>
        <taxon>Embryophyta</taxon>
        <taxon>Tracheophyta</taxon>
        <taxon>Spermatophyta</taxon>
        <taxon>Magnoliopsida</taxon>
        <taxon>Ranunculales</taxon>
        <taxon>Menispermaceae</taxon>
        <taxon>Menispermoideae</taxon>
        <taxon>Cissampelideae</taxon>
        <taxon>Stephania</taxon>
    </lineage>
</organism>